<protein>
    <recommendedName>
        <fullName evidence="5">Lipoprotein</fullName>
    </recommendedName>
</protein>
<evidence type="ECO:0000313" key="3">
    <source>
        <dbReference type="EMBL" id="KXG74181.1"/>
    </source>
</evidence>
<feature type="region of interest" description="Disordered" evidence="1">
    <location>
        <begin position="87"/>
        <end position="133"/>
    </location>
</feature>
<dbReference type="PROSITE" id="PS51257">
    <property type="entry name" value="PROKAR_LIPOPROTEIN"/>
    <property type="match status" value="1"/>
</dbReference>
<keyword evidence="2" id="KW-0732">Signal</keyword>
<proteinExistence type="predicted"/>
<name>A0A140L0V6_9FIRM</name>
<dbReference type="AlphaFoldDB" id="A0A140L0V6"/>
<evidence type="ECO:0008006" key="5">
    <source>
        <dbReference type="Google" id="ProtNLM"/>
    </source>
</evidence>
<evidence type="ECO:0000256" key="2">
    <source>
        <dbReference type="SAM" id="SignalP"/>
    </source>
</evidence>
<feature type="compositionally biased region" description="Basic and acidic residues" evidence="1">
    <location>
        <begin position="32"/>
        <end position="45"/>
    </location>
</feature>
<feature type="signal peptide" evidence="2">
    <location>
        <begin position="1"/>
        <end position="21"/>
    </location>
</feature>
<accession>A0A140L0V6</accession>
<dbReference type="EMBL" id="LOEE01000061">
    <property type="protein sequence ID" value="KXG74181.1"/>
    <property type="molecule type" value="Genomic_DNA"/>
</dbReference>
<evidence type="ECO:0000313" key="4">
    <source>
        <dbReference type="Proteomes" id="UP000070456"/>
    </source>
</evidence>
<gene>
    <name evidence="3" type="ORF">AN619_24990</name>
</gene>
<feature type="compositionally biased region" description="Gly residues" evidence="1">
    <location>
        <begin position="105"/>
        <end position="121"/>
    </location>
</feature>
<feature type="chain" id="PRO_5007491574" description="Lipoprotein" evidence="2">
    <location>
        <begin position="22"/>
        <end position="336"/>
    </location>
</feature>
<reference evidence="3 4" key="1">
    <citation type="submission" date="2015-12" db="EMBL/GenBank/DDBJ databases">
        <title>Draft genome sequence of the thermoanaerobe Thermotalea metallivorans, an isolate from the runoff channel of the Great Artesian Basin, Australia.</title>
        <authorList>
            <person name="Patel B.K."/>
        </authorList>
    </citation>
    <scope>NUCLEOTIDE SEQUENCE [LARGE SCALE GENOMIC DNA]</scope>
    <source>
        <strain evidence="3 4">B2-1</strain>
    </source>
</reference>
<feature type="region of interest" description="Disordered" evidence="1">
    <location>
        <begin position="24"/>
        <end position="45"/>
    </location>
</feature>
<comment type="caution">
    <text evidence="3">The sequence shown here is derived from an EMBL/GenBank/DDBJ whole genome shotgun (WGS) entry which is preliminary data.</text>
</comment>
<sequence length="336" mass="37650">MMKIKKWGIFAMIFCIVISSAACGQKPQKPSPKSENEPKPMPKVIEEIEKDAIKIMEQTDKIPYFQRVIVEKEMIEQKKKMEELQMKAAEGGGDSEQKKQEGEQGEGQGGQQGSSGSGASGGEEEKPKPMTIDEGILTELMKREKTDSAKKQSQKIPKNLAELWNGINSTILGLHNKWNVLEPQLIQQGISPEIMNNFETTLDNLTKAGIENKYFETLSIANNLTAYLPDFMAYFKKEVPPSIYTLKYHIRNLVLNAAVGNYQAAQESLNKLKEHGQTLKPQLIEKKGKATIDKFDASVNNLEKSLNKKDLHLIKINSSIVLKNILLMQEDLTAAM</sequence>
<dbReference type="STRING" id="520762.AN619_24990"/>
<evidence type="ECO:0000256" key="1">
    <source>
        <dbReference type="SAM" id="MobiDB-lite"/>
    </source>
</evidence>
<dbReference type="Proteomes" id="UP000070456">
    <property type="component" value="Unassembled WGS sequence"/>
</dbReference>
<organism evidence="3 4">
    <name type="scientific">Thermotalea metallivorans</name>
    <dbReference type="NCBI Taxonomy" id="520762"/>
    <lineage>
        <taxon>Bacteria</taxon>
        <taxon>Bacillati</taxon>
        <taxon>Bacillota</taxon>
        <taxon>Clostridia</taxon>
        <taxon>Peptostreptococcales</taxon>
        <taxon>Thermotaleaceae</taxon>
        <taxon>Thermotalea</taxon>
    </lineage>
</organism>
<keyword evidence="4" id="KW-1185">Reference proteome</keyword>